<dbReference type="RefSeq" id="WP_066250315.1">
    <property type="nucleotide sequence ID" value="NZ_VSKL01000006.1"/>
</dbReference>
<proteinExistence type="predicted"/>
<feature type="domain" description="Glycosyltransferase subfamily 4-like N-terminal" evidence="2">
    <location>
        <begin position="103"/>
        <end position="210"/>
    </location>
</feature>
<dbReference type="OrthoDB" id="832722at2"/>
<organism evidence="3 4">
    <name type="scientific">Bizionia algoritergicola</name>
    <dbReference type="NCBI Taxonomy" id="291187"/>
    <lineage>
        <taxon>Bacteria</taxon>
        <taxon>Pseudomonadati</taxon>
        <taxon>Bacteroidota</taxon>
        <taxon>Flavobacteriia</taxon>
        <taxon>Flavobacteriales</taxon>
        <taxon>Flavobacteriaceae</taxon>
        <taxon>Bizionia</taxon>
    </lineage>
</organism>
<gene>
    <name evidence="3" type="ORF">ES675_13795</name>
</gene>
<dbReference type="InterPro" id="IPR050194">
    <property type="entry name" value="Glycosyltransferase_grp1"/>
</dbReference>
<evidence type="ECO:0000259" key="1">
    <source>
        <dbReference type="Pfam" id="PF00534"/>
    </source>
</evidence>
<comment type="caution">
    <text evidence="3">The sequence shown here is derived from an EMBL/GenBank/DDBJ whole genome shotgun (WGS) entry which is preliminary data.</text>
</comment>
<dbReference type="InterPro" id="IPR001296">
    <property type="entry name" value="Glyco_trans_1"/>
</dbReference>
<dbReference type="PANTHER" id="PTHR45947">
    <property type="entry name" value="SULFOQUINOVOSYL TRANSFERASE SQD2"/>
    <property type="match status" value="1"/>
</dbReference>
<dbReference type="Pfam" id="PF00534">
    <property type="entry name" value="Glycos_transf_1"/>
    <property type="match status" value="1"/>
</dbReference>
<dbReference type="AlphaFoldDB" id="A0A5D0QSF2"/>
<dbReference type="SUPFAM" id="SSF53756">
    <property type="entry name" value="UDP-Glycosyltransferase/glycogen phosphorylase"/>
    <property type="match status" value="1"/>
</dbReference>
<dbReference type="Proteomes" id="UP000324358">
    <property type="component" value="Unassembled WGS sequence"/>
</dbReference>
<sequence>MKTVCFVVPSFPTFSETFVTSQVLHTKAHGFAVVILTKKLLSSSASSQEELLTRHNIFDQTYKVDFKIPRSKIKRRVKAFFLIFKYLKFWLRVNNIPVRERFSTLPFQLNYYNQFKDISVFHIQFALAGLEVAQMKSIGLLQGRIITTFHGYDAHFQNLEVFNTMQRQYKGLLEASCYITVNTPYLAEKVKLLGADLKKIRLIPMGIDLEFFQAKVEKSLPTNSPIHLISVGRLIELKGFEYAIKTIKLLIDQGYRVTYTIVGGGHEKDNLLGLVAALDLKDSVFLVGVKNQKEIKDLLDEHHIFLMSSITDTTNRAEAQGVVTAEAQAMGLPVVAFNSGGVPYTLSDNKTGFLIEEKNIEDYAAAILKLVNNPSLYNTMSAAAKDFAATSFSRDILSAKFFELYN</sequence>
<reference evidence="3 4" key="1">
    <citation type="submission" date="2019-08" db="EMBL/GenBank/DDBJ databases">
        <title>Genomes of Antarctic Bizionia species.</title>
        <authorList>
            <person name="Bowman J.P."/>
        </authorList>
    </citation>
    <scope>NUCLEOTIDE SEQUENCE [LARGE SCALE GENOMIC DNA]</scope>
    <source>
        <strain evidence="3 4">APA-1</strain>
    </source>
</reference>
<dbReference type="InterPro" id="IPR028098">
    <property type="entry name" value="Glyco_trans_4-like_N"/>
</dbReference>
<evidence type="ECO:0000313" key="4">
    <source>
        <dbReference type="Proteomes" id="UP000324358"/>
    </source>
</evidence>
<feature type="domain" description="Glycosyl transferase family 1" evidence="1">
    <location>
        <begin position="217"/>
        <end position="386"/>
    </location>
</feature>
<name>A0A5D0QSF2_9FLAO</name>
<protein>
    <submittedName>
        <fullName evidence="3">Colanic acid biosynthesis glycosyltransferase WcaL</fullName>
    </submittedName>
</protein>
<evidence type="ECO:0000313" key="3">
    <source>
        <dbReference type="EMBL" id="TYB71621.1"/>
    </source>
</evidence>
<dbReference type="Pfam" id="PF13439">
    <property type="entry name" value="Glyco_transf_4"/>
    <property type="match status" value="1"/>
</dbReference>
<keyword evidence="3" id="KW-0808">Transferase</keyword>
<dbReference type="GO" id="GO:0016757">
    <property type="term" value="F:glycosyltransferase activity"/>
    <property type="evidence" value="ECO:0007669"/>
    <property type="project" value="InterPro"/>
</dbReference>
<evidence type="ECO:0000259" key="2">
    <source>
        <dbReference type="Pfam" id="PF13439"/>
    </source>
</evidence>
<accession>A0A5D0QSF2</accession>
<keyword evidence="4" id="KW-1185">Reference proteome</keyword>
<dbReference type="EMBL" id="VSKL01000006">
    <property type="protein sequence ID" value="TYB71621.1"/>
    <property type="molecule type" value="Genomic_DNA"/>
</dbReference>
<dbReference type="Gene3D" id="3.40.50.2000">
    <property type="entry name" value="Glycogen Phosphorylase B"/>
    <property type="match status" value="2"/>
</dbReference>
<dbReference type="PANTHER" id="PTHR45947:SF3">
    <property type="entry name" value="SULFOQUINOVOSYL TRANSFERASE SQD2"/>
    <property type="match status" value="1"/>
</dbReference>